<dbReference type="Proteomes" id="UP001428817">
    <property type="component" value="Unassembled WGS sequence"/>
</dbReference>
<accession>A0ABP9PXW8</accession>
<dbReference type="InterPro" id="IPR023393">
    <property type="entry name" value="START-like_dom_sf"/>
</dbReference>
<dbReference type="Pfam" id="PF10604">
    <property type="entry name" value="Polyketide_cyc2"/>
    <property type="match status" value="1"/>
</dbReference>
<gene>
    <name evidence="1" type="ORF">GCM10023321_25170</name>
</gene>
<keyword evidence="2" id="KW-1185">Reference proteome</keyword>
<reference evidence="2" key="1">
    <citation type="journal article" date="2019" name="Int. J. Syst. Evol. Microbiol.">
        <title>The Global Catalogue of Microorganisms (GCM) 10K type strain sequencing project: providing services to taxonomists for standard genome sequencing and annotation.</title>
        <authorList>
            <consortium name="The Broad Institute Genomics Platform"/>
            <consortium name="The Broad Institute Genome Sequencing Center for Infectious Disease"/>
            <person name="Wu L."/>
            <person name="Ma J."/>
        </authorList>
    </citation>
    <scope>NUCLEOTIDE SEQUENCE [LARGE SCALE GENOMIC DNA]</scope>
    <source>
        <strain evidence="2">JCM 18303</strain>
    </source>
</reference>
<evidence type="ECO:0000313" key="2">
    <source>
        <dbReference type="Proteomes" id="UP001428817"/>
    </source>
</evidence>
<dbReference type="InterPro" id="IPR019587">
    <property type="entry name" value="Polyketide_cyclase/dehydratase"/>
</dbReference>
<dbReference type="EMBL" id="BAABJP010000008">
    <property type="protein sequence ID" value="GAA5154006.1"/>
    <property type="molecule type" value="Genomic_DNA"/>
</dbReference>
<dbReference type="SUPFAM" id="SSF55961">
    <property type="entry name" value="Bet v1-like"/>
    <property type="match status" value="1"/>
</dbReference>
<evidence type="ECO:0008006" key="3">
    <source>
        <dbReference type="Google" id="ProtNLM"/>
    </source>
</evidence>
<sequence length="130" mass="15111">MDIERYAEIDRKIQPVSWAEREGDLLEFECRPKVAGVPQPKVVQQVRLTPWSRIDITLSPPPRNRMQHAFAKFNASFECVEVPEGTRVTRTLNFSFHPATRWLLEPLLRRRLPGEVREEIALAKRHLEGG</sequence>
<dbReference type="Gene3D" id="3.30.530.20">
    <property type="match status" value="1"/>
</dbReference>
<evidence type="ECO:0000313" key="1">
    <source>
        <dbReference type="EMBL" id="GAA5154006.1"/>
    </source>
</evidence>
<name>A0ABP9PXW8_9PSEU</name>
<organism evidence="1 2">
    <name type="scientific">Pseudonocardia eucalypti</name>
    <dbReference type="NCBI Taxonomy" id="648755"/>
    <lineage>
        <taxon>Bacteria</taxon>
        <taxon>Bacillati</taxon>
        <taxon>Actinomycetota</taxon>
        <taxon>Actinomycetes</taxon>
        <taxon>Pseudonocardiales</taxon>
        <taxon>Pseudonocardiaceae</taxon>
        <taxon>Pseudonocardia</taxon>
    </lineage>
</organism>
<proteinExistence type="predicted"/>
<protein>
    <recommendedName>
        <fullName evidence="3">Polyketide cyclase/dehydrase/lipid transport protein</fullName>
    </recommendedName>
</protein>
<comment type="caution">
    <text evidence="1">The sequence shown here is derived from an EMBL/GenBank/DDBJ whole genome shotgun (WGS) entry which is preliminary data.</text>
</comment>